<comment type="subunit">
    <text evidence="7">The complex comprises the extracytoplasmic solute receptor protein and the two transmembrane proteins.</text>
</comment>
<dbReference type="AlphaFoldDB" id="A0A171KTF5"/>
<evidence type="ECO:0000256" key="5">
    <source>
        <dbReference type="ARBA" id="ARBA00022989"/>
    </source>
</evidence>
<evidence type="ECO:0000256" key="6">
    <source>
        <dbReference type="ARBA" id="ARBA00023136"/>
    </source>
</evidence>
<sequence>MLISLIGLLALLICLFIGLPIAWGMMLVGVLGFSYFAGLEAALSMAAQLSFDTVMSYSFTVLPLFILMGNLVNASGLSNDLYRAAYAFIGHFRGGLAMATILACGAFSALCGSSMATAAAMGRVAMPAMRRYQYDDRLATGSIAAGGTLGILIPPSVMMVVYGILTDTDIGKLFAAGFLPGILAILMYLLTIVIITAINPALGKPGERTSWRERLSAAKGVITITVLFVGIMGGIYGGVFTPTEAAGVGAFGTFLMTLYRRGWKPRLYLTVLIEAAQTTAVMFALVIGALAFNNFLNVAGLPAGLQDWVQGMDVPPLVVILAICLIYLVLGCFLETMSMVLLTVPIFFPVVAGLGYDLIWFGIIVVVAAEISLITPPLGLNLFMIKNIMPEIGLGTLIRGAIPFVLADITRLLILILVPWIILALPNSMG</sequence>
<dbReference type="PIRSF" id="PIRSF006066">
    <property type="entry name" value="HI0050"/>
    <property type="match status" value="1"/>
</dbReference>
<evidence type="ECO:0000256" key="1">
    <source>
        <dbReference type="ARBA" id="ARBA00004429"/>
    </source>
</evidence>
<dbReference type="Proteomes" id="UP000078084">
    <property type="component" value="Unassembled WGS sequence"/>
</dbReference>
<keyword evidence="6 7" id="KW-0472">Membrane</keyword>
<dbReference type="Pfam" id="PF06808">
    <property type="entry name" value="DctM"/>
    <property type="match status" value="1"/>
</dbReference>
<comment type="similarity">
    <text evidence="7">Belongs to the TRAP transporter large permease family.</text>
</comment>
<comment type="subcellular location">
    <subcellularLocation>
        <location evidence="1 7">Cell inner membrane</location>
        <topology evidence="1 7">Multi-pass membrane protein</topology>
    </subcellularLocation>
</comment>
<feature type="transmembrane region" description="Helical" evidence="7">
    <location>
        <begin position="339"/>
        <end position="356"/>
    </location>
</feature>
<evidence type="ECO:0000259" key="8">
    <source>
        <dbReference type="Pfam" id="PF06808"/>
    </source>
</evidence>
<comment type="caution">
    <text evidence="9">The sequence shown here is derived from an EMBL/GenBank/DDBJ whole genome shotgun (WGS) entry which is preliminary data.</text>
</comment>
<name>A0A171KTF5_9BURK</name>
<dbReference type="EMBL" id="LBNE01000003">
    <property type="protein sequence ID" value="KKO72172.1"/>
    <property type="molecule type" value="Genomic_DNA"/>
</dbReference>
<dbReference type="NCBIfam" id="TIGR00786">
    <property type="entry name" value="dctM"/>
    <property type="match status" value="1"/>
</dbReference>
<keyword evidence="7" id="KW-0813">Transport</keyword>
<feature type="transmembrane region" description="Helical" evidence="7">
    <location>
        <begin position="316"/>
        <end position="334"/>
    </location>
</feature>
<feature type="transmembrane region" description="Helical" evidence="7">
    <location>
        <begin position="362"/>
        <end position="385"/>
    </location>
</feature>
<dbReference type="InterPro" id="IPR004681">
    <property type="entry name" value="TRAP_DctM"/>
</dbReference>
<evidence type="ECO:0000256" key="3">
    <source>
        <dbReference type="ARBA" id="ARBA00022519"/>
    </source>
</evidence>
<gene>
    <name evidence="9" type="ORF">AAV32_07525</name>
</gene>
<dbReference type="OrthoDB" id="9796052at2"/>
<comment type="function">
    <text evidence="7">Part of the tripartite ATP-independent periplasmic (TRAP) transport system.</text>
</comment>
<evidence type="ECO:0000313" key="9">
    <source>
        <dbReference type="EMBL" id="KKO72172.1"/>
    </source>
</evidence>
<proteinExistence type="inferred from homology"/>
<dbReference type="GeneID" id="99726807"/>
<dbReference type="STRING" id="206506.AAV32_07525"/>
<feature type="transmembrane region" description="Helical" evidence="7">
    <location>
        <begin position="245"/>
        <end position="263"/>
    </location>
</feature>
<keyword evidence="2" id="KW-1003">Cell membrane</keyword>
<dbReference type="RefSeq" id="WP_068369842.1">
    <property type="nucleotide sequence ID" value="NZ_CP033936.1"/>
</dbReference>
<feature type="domain" description="TRAP C4-dicarboxylate transport system permease DctM subunit" evidence="8">
    <location>
        <begin position="9"/>
        <end position="421"/>
    </location>
</feature>
<feature type="transmembrane region" description="Helical" evidence="7">
    <location>
        <begin position="6"/>
        <end position="33"/>
    </location>
</feature>
<dbReference type="PANTHER" id="PTHR33362">
    <property type="entry name" value="SIALIC ACID TRAP TRANSPORTER PERMEASE PROTEIN SIAT-RELATED"/>
    <property type="match status" value="1"/>
</dbReference>
<dbReference type="PATRIC" id="fig|206506.3.peg.1609"/>
<reference evidence="9 10" key="1">
    <citation type="submission" date="2015-04" db="EMBL/GenBank/DDBJ databases">
        <title>Genome sequence of Kerstersia gyiorum CG1.</title>
        <authorList>
            <person name="Greninger A.L."/>
            <person name="Kozyreva V."/>
            <person name="Chaturvedi V."/>
        </authorList>
    </citation>
    <scope>NUCLEOTIDE SEQUENCE [LARGE SCALE GENOMIC DNA]</scope>
    <source>
        <strain evidence="9 10">CG1</strain>
    </source>
</reference>
<feature type="transmembrane region" description="Helical" evidence="7">
    <location>
        <begin position="220"/>
        <end position="239"/>
    </location>
</feature>
<dbReference type="GO" id="GO:0005886">
    <property type="term" value="C:plasma membrane"/>
    <property type="evidence" value="ECO:0007669"/>
    <property type="project" value="UniProtKB-SubCell"/>
</dbReference>
<keyword evidence="5 7" id="KW-1133">Transmembrane helix</keyword>
<protein>
    <recommendedName>
        <fullName evidence="7">TRAP transporter large permease protein</fullName>
    </recommendedName>
</protein>
<dbReference type="PANTHER" id="PTHR33362:SF5">
    <property type="entry name" value="C4-DICARBOXYLATE TRAP TRANSPORTER LARGE PERMEASE PROTEIN DCTM"/>
    <property type="match status" value="1"/>
</dbReference>
<keyword evidence="10" id="KW-1185">Reference proteome</keyword>
<organism evidence="9 10">
    <name type="scientific">Kerstersia gyiorum</name>
    <dbReference type="NCBI Taxonomy" id="206506"/>
    <lineage>
        <taxon>Bacteria</taxon>
        <taxon>Pseudomonadati</taxon>
        <taxon>Pseudomonadota</taxon>
        <taxon>Betaproteobacteria</taxon>
        <taxon>Burkholderiales</taxon>
        <taxon>Alcaligenaceae</taxon>
        <taxon>Kerstersia</taxon>
    </lineage>
</organism>
<feature type="transmembrane region" description="Helical" evidence="7">
    <location>
        <begin position="54"/>
        <end position="76"/>
    </location>
</feature>
<accession>A0A171KTF5</accession>
<feature type="transmembrane region" description="Helical" evidence="7">
    <location>
        <begin position="143"/>
        <end position="165"/>
    </location>
</feature>
<feature type="transmembrane region" description="Helical" evidence="7">
    <location>
        <begin position="275"/>
        <end position="296"/>
    </location>
</feature>
<feature type="transmembrane region" description="Helical" evidence="7">
    <location>
        <begin position="96"/>
        <end position="122"/>
    </location>
</feature>
<evidence type="ECO:0000256" key="7">
    <source>
        <dbReference type="RuleBase" id="RU369079"/>
    </source>
</evidence>
<keyword evidence="4 7" id="KW-0812">Transmembrane</keyword>
<feature type="transmembrane region" description="Helical" evidence="7">
    <location>
        <begin position="397"/>
        <end position="422"/>
    </location>
</feature>
<evidence type="ECO:0000256" key="4">
    <source>
        <dbReference type="ARBA" id="ARBA00022692"/>
    </source>
</evidence>
<dbReference type="GO" id="GO:0022857">
    <property type="term" value="F:transmembrane transporter activity"/>
    <property type="evidence" value="ECO:0007669"/>
    <property type="project" value="UniProtKB-UniRule"/>
</dbReference>
<evidence type="ECO:0000256" key="2">
    <source>
        <dbReference type="ARBA" id="ARBA00022475"/>
    </source>
</evidence>
<evidence type="ECO:0000313" key="10">
    <source>
        <dbReference type="Proteomes" id="UP000078084"/>
    </source>
</evidence>
<keyword evidence="3 7" id="KW-0997">Cell inner membrane</keyword>
<feature type="transmembrane region" description="Helical" evidence="7">
    <location>
        <begin position="177"/>
        <end position="199"/>
    </location>
</feature>
<dbReference type="InterPro" id="IPR010656">
    <property type="entry name" value="DctM"/>
</dbReference>